<dbReference type="Proteomes" id="UP001166291">
    <property type="component" value="Unassembled WGS sequence"/>
</dbReference>
<dbReference type="RefSeq" id="WP_219044937.1">
    <property type="nucleotide sequence ID" value="NZ_JAHWDQ010000007.1"/>
</dbReference>
<evidence type="ECO:0000256" key="1">
    <source>
        <dbReference type="SAM" id="SignalP"/>
    </source>
</evidence>
<proteinExistence type="predicted"/>
<dbReference type="EMBL" id="JAHWDQ010000007">
    <property type="protein sequence ID" value="MBW2942691.1"/>
    <property type="molecule type" value="Genomic_DNA"/>
</dbReference>
<organism evidence="2 3">
    <name type="scientific">Zhongshania aquimaris</name>
    <dbReference type="NCBI Taxonomy" id="2857107"/>
    <lineage>
        <taxon>Bacteria</taxon>
        <taxon>Pseudomonadati</taxon>
        <taxon>Pseudomonadota</taxon>
        <taxon>Gammaproteobacteria</taxon>
        <taxon>Cellvibrionales</taxon>
        <taxon>Spongiibacteraceae</taxon>
        <taxon>Zhongshania</taxon>
    </lineage>
</organism>
<evidence type="ECO:0000313" key="2">
    <source>
        <dbReference type="EMBL" id="MBW2942691.1"/>
    </source>
</evidence>
<keyword evidence="1" id="KW-0732">Signal</keyword>
<accession>A0ABS6VWP1</accession>
<feature type="chain" id="PRO_5047173393" description="DUF1302 domain-containing protein" evidence="1">
    <location>
        <begin position="21"/>
        <end position="445"/>
    </location>
</feature>
<evidence type="ECO:0000313" key="3">
    <source>
        <dbReference type="Proteomes" id="UP001166291"/>
    </source>
</evidence>
<comment type="caution">
    <text evidence="2">The sequence shown here is derived from an EMBL/GenBank/DDBJ whole genome shotgun (WGS) entry which is preliminary data.</text>
</comment>
<gene>
    <name evidence="2" type="ORF">KXJ70_17970</name>
</gene>
<name>A0ABS6VWP1_9GAMM</name>
<feature type="signal peptide" evidence="1">
    <location>
        <begin position="1"/>
        <end position="20"/>
    </location>
</feature>
<protein>
    <recommendedName>
        <fullName evidence="4">DUF1302 domain-containing protein</fullName>
    </recommendedName>
</protein>
<keyword evidence="3" id="KW-1185">Reference proteome</keyword>
<evidence type="ECO:0008006" key="4">
    <source>
        <dbReference type="Google" id="ProtNLM"/>
    </source>
</evidence>
<reference evidence="2" key="1">
    <citation type="submission" date="2021-07" db="EMBL/GenBank/DDBJ databases">
        <title>Zhongshania sp. CAU 1632 isolated from seawater.</title>
        <authorList>
            <person name="Kim W."/>
        </authorList>
    </citation>
    <scope>NUCLEOTIDE SEQUENCE</scope>
    <source>
        <strain evidence="2">CAU 1632</strain>
    </source>
</reference>
<sequence length="445" mass="49911">MKHRNRILALGLCCASTLVAASDDLLATDDFAFDTSEIEVSKPHWTDGFKTTLEHSHTQIPAEPNREQSSVRLEYESNIADGWYAKLDTRYRYFWDKDDLAEARGDAYGRNKLQRAWLQYSRGACTATAGRQTLIWGTVEGTFVTDIVTPFDYTEQLLTDYGNVRLAQDMLVGECFVANAQIQAFYTPEAETDIFQHHPLSFTIAPTVPAIHLDQDAKEEWGLRYKWQGGRYDISLMYAQLYDNAATPVINNNSGSALNDDDANYLPEIIASLMSTGSLPPGISVEAELAKFDLVGVASTIAVGRLLLKAEAAFRDNQLLRFSTERTERYDAALGFEYTTSDNHIFNGGVWATHLKNDKLEQRDIQVITMGWRHSYLNDNLVMSVLGNWASNPRFATATILAEYQWSDYWSSAFALSLADLDESSKDLPVASAEKAATLSIKYEF</sequence>